<feature type="region of interest" description="Disordered" evidence="1">
    <location>
        <begin position="1"/>
        <end position="20"/>
    </location>
</feature>
<sequence>MSSSNGTKSPSANPFEGFPDPSTMPAPAYLERLCGIMVSYLNDHTIGDYKPVMEKYLSPKFKYESEGPNAVLNANNRDEYYAQLVALTKDAPDLQVEPLDILTDVDEARGKATLRSTSRIKAVFETSSMIVREGVEVTRWTRLADGEWVCDRLTLMTGPGNAMFGV</sequence>
<feature type="compositionally biased region" description="Polar residues" evidence="1">
    <location>
        <begin position="1"/>
        <end position="12"/>
    </location>
</feature>
<name>A0ABR0E668_ZASCE</name>
<protein>
    <recommendedName>
        <fullName evidence="4">SnoaL-like domain-containing protein</fullName>
    </recommendedName>
</protein>
<evidence type="ECO:0000313" key="2">
    <source>
        <dbReference type="EMBL" id="KAK4496735.1"/>
    </source>
</evidence>
<dbReference type="EMBL" id="JAXOVC010000010">
    <property type="protein sequence ID" value="KAK4496735.1"/>
    <property type="molecule type" value="Genomic_DNA"/>
</dbReference>
<proteinExistence type="predicted"/>
<dbReference type="Proteomes" id="UP001305779">
    <property type="component" value="Unassembled WGS sequence"/>
</dbReference>
<organism evidence="2 3">
    <name type="scientific">Zasmidium cellare</name>
    <name type="common">Wine cellar mold</name>
    <name type="synonym">Racodium cellare</name>
    <dbReference type="NCBI Taxonomy" id="395010"/>
    <lineage>
        <taxon>Eukaryota</taxon>
        <taxon>Fungi</taxon>
        <taxon>Dikarya</taxon>
        <taxon>Ascomycota</taxon>
        <taxon>Pezizomycotina</taxon>
        <taxon>Dothideomycetes</taxon>
        <taxon>Dothideomycetidae</taxon>
        <taxon>Mycosphaerellales</taxon>
        <taxon>Mycosphaerellaceae</taxon>
        <taxon>Zasmidium</taxon>
    </lineage>
</organism>
<accession>A0ABR0E668</accession>
<evidence type="ECO:0008006" key="4">
    <source>
        <dbReference type="Google" id="ProtNLM"/>
    </source>
</evidence>
<evidence type="ECO:0000256" key="1">
    <source>
        <dbReference type="SAM" id="MobiDB-lite"/>
    </source>
</evidence>
<reference evidence="2 3" key="1">
    <citation type="journal article" date="2023" name="G3 (Bethesda)">
        <title>A chromosome-level genome assembly of Zasmidium syzygii isolated from banana leaves.</title>
        <authorList>
            <person name="van Westerhoven A.C."/>
            <person name="Mehrabi R."/>
            <person name="Talebi R."/>
            <person name="Steentjes M.B.F."/>
            <person name="Corcolon B."/>
            <person name="Chong P.A."/>
            <person name="Kema G.H.J."/>
            <person name="Seidl M.F."/>
        </authorList>
    </citation>
    <scope>NUCLEOTIDE SEQUENCE [LARGE SCALE GENOMIC DNA]</scope>
    <source>
        <strain evidence="2 3">P124</strain>
    </source>
</reference>
<gene>
    <name evidence="2" type="ORF">PRZ48_012718</name>
</gene>
<comment type="caution">
    <text evidence="2">The sequence shown here is derived from an EMBL/GenBank/DDBJ whole genome shotgun (WGS) entry which is preliminary data.</text>
</comment>
<keyword evidence="3" id="KW-1185">Reference proteome</keyword>
<evidence type="ECO:0000313" key="3">
    <source>
        <dbReference type="Proteomes" id="UP001305779"/>
    </source>
</evidence>